<comment type="subcellular location">
    <subcellularLocation>
        <location evidence="1">Membrane</location>
        <topology evidence="1">Multi-pass membrane protein</topology>
    </subcellularLocation>
</comment>
<feature type="transmembrane region" description="Helical" evidence="5">
    <location>
        <begin position="124"/>
        <end position="147"/>
    </location>
</feature>
<evidence type="ECO:0000256" key="3">
    <source>
        <dbReference type="ARBA" id="ARBA00022989"/>
    </source>
</evidence>
<feature type="transmembrane region" description="Helical" evidence="5">
    <location>
        <begin position="212"/>
        <end position="233"/>
    </location>
</feature>
<accession>A0A6J6IT05</accession>
<keyword evidence="3 5" id="KW-1133">Transmembrane helix</keyword>
<name>A0A6J6IT05_9ZZZZ</name>
<dbReference type="PANTHER" id="PTHR30238">
    <property type="entry name" value="MEMBRANE BOUND PREDICTED REDOX MODULATOR"/>
    <property type="match status" value="1"/>
</dbReference>
<dbReference type="InterPro" id="IPR022369">
    <property type="entry name" value="Integral_membrane_TerC_rswitch"/>
</dbReference>
<dbReference type="EMBL" id="CAEZVQ010000006">
    <property type="protein sequence ID" value="CAB4627548.1"/>
    <property type="molecule type" value="Genomic_DNA"/>
</dbReference>
<dbReference type="GO" id="GO:0016020">
    <property type="term" value="C:membrane"/>
    <property type="evidence" value="ECO:0007669"/>
    <property type="project" value="UniProtKB-SubCell"/>
</dbReference>
<reference evidence="6" key="1">
    <citation type="submission" date="2020-05" db="EMBL/GenBank/DDBJ databases">
        <authorList>
            <person name="Chiriac C."/>
            <person name="Salcher M."/>
            <person name="Ghai R."/>
            <person name="Kavagutti S V."/>
        </authorList>
    </citation>
    <scope>NUCLEOTIDE SEQUENCE</scope>
</reference>
<dbReference type="InterPro" id="IPR005496">
    <property type="entry name" value="Integral_membrane_TerC"/>
</dbReference>
<evidence type="ECO:0000313" key="6">
    <source>
        <dbReference type="EMBL" id="CAB4627548.1"/>
    </source>
</evidence>
<keyword evidence="2 5" id="KW-0812">Transmembrane</keyword>
<evidence type="ECO:0000256" key="5">
    <source>
        <dbReference type="SAM" id="Phobius"/>
    </source>
</evidence>
<organism evidence="6">
    <name type="scientific">freshwater metagenome</name>
    <dbReference type="NCBI Taxonomy" id="449393"/>
    <lineage>
        <taxon>unclassified sequences</taxon>
        <taxon>metagenomes</taxon>
        <taxon>ecological metagenomes</taxon>
    </lineage>
</organism>
<gene>
    <name evidence="6" type="ORF">UFOPK2086_00121</name>
</gene>
<dbReference type="Pfam" id="PF03741">
    <property type="entry name" value="TerC"/>
    <property type="match status" value="1"/>
</dbReference>
<feature type="transmembrane region" description="Helical" evidence="5">
    <location>
        <begin position="59"/>
        <end position="81"/>
    </location>
</feature>
<protein>
    <submittedName>
        <fullName evidence="6">Unannotated protein</fullName>
    </submittedName>
</protein>
<feature type="transmembrane region" description="Helical" evidence="5">
    <location>
        <begin position="281"/>
        <end position="299"/>
    </location>
</feature>
<evidence type="ECO:0000256" key="4">
    <source>
        <dbReference type="ARBA" id="ARBA00023136"/>
    </source>
</evidence>
<dbReference type="AlphaFoldDB" id="A0A6J6IT05"/>
<feature type="transmembrane region" description="Helical" evidence="5">
    <location>
        <begin position="305"/>
        <end position="325"/>
    </location>
</feature>
<dbReference type="NCBIfam" id="TIGR03718">
    <property type="entry name" value="R_switched_Alx"/>
    <property type="match status" value="1"/>
</dbReference>
<evidence type="ECO:0000256" key="2">
    <source>
        <dbReference type="ARBA" id="ARBA00022692"/>
    </source>
</evidence>
<feature type="transmembrane region" description="Helical" evidence="5">
    <location>
        <begin position="93"/>
        <end position="112"/>
    </location>
</feature>
<feature type="transmembrane region" description="Helical" evidence="5">
    <location>
        <begin position="27"/>
        <end position="47"/>
    </location>
</feature>
<sequence>MSLAHLFPRAIESGSKNAYVNIDVVPWHWMFLLVVIAVLLLTDLLVVHRSAHVLEKKEALIQSFAWISGGLSFAAFIAWQFGGNATGEYIGSYLMEMSLSADNVFVWAVLLAHFKIPSQYQHLVLFWGVIGAVVLRSLLIFGGIALLEIFEPAIAILGLFLVYAAFSLSREKDDDKDFNPSEGRTLRLFQKVIPSTDEIRGSALFIRDTKRGLVATPLFAVVVLLELTDAVFALDSVSAVLTITSEQFLAVASNAFAILGLRSLYFLLADVQAKFKYLQRGIALILGFVGFKMIVAYFWDWHVSTQWSLSFIVLVLGLSVGASIVQNRRPS</sequence>
<proteinExistence type="predicted"/>
<dbReference type="PANTHER" id="PTHR30238:SF0">
    <property type="entry name" value="THYLAKOID MEMBRANE PROTEIN TERC, CHLOROPLASTIC"/>
    <property type="match status" value="1"/>
</dbReference>
<evidence type="ECO:0000256" key="1">
    <source>
        <dbReference type="ARBA" id="ARBA00004141"/>
    </source>
</evidence>
<keyword evidence="4 5" id="KW-0472">Membrane</keyword>
<feature type="transmembrane region" description="Helical" evidence="5">
    <location>
        <begin position="248"/>
        <end position="269"/>
    </location>
</feature>
<feature type="transmembrane region" description="Helical" evidence="5">
    <location>
        <begin position="153"/>
        <end position="169"/>
    </location>
</feature>